<dbReference type="Gene3D" id="3.10.450.410">
    <property type="match status" value="1"/>
</dbReference>
<dbReference type="RefSeq" id="WP_186847104.1">
    <property type="nucleotide sequence ID" value="NZ_JACOME010000008.1"/>
</dbReference>
<evidence type="ECO:0000256" key="1">
    <source>
        <dbReference type="SAM" id="Coils"/>
    </source>
</evidence>
<name>A0ABR6Y5G4_9FLAO</name>
<dbReference type="Proteomes" id="UP000607435">
    <property type="component" value="Unassembled WGS sequence"/>
</dbReference>
<organism evidence="2 3">
    <name type="scientific">Winogradskyella echinorum</name>
    <dbReference type="NCBI Taxonomy" id="538189"/>
    <lineage>
        <taxon>Bacteria</taxon>
        <taxon>Pseudomonadati</taxon>
        <taxon>Bacteroidota</taxon>
        <taxon>Flavobacteriia</taxon>
        <taxon>Flavobacteriales</taxon>
        <taxon>Flavobacteriaceae</taxon>
        <taxon>Winogradskyella</taxon>
    </lineage>
</organism>
<feature type="coiled-coil region" evidence="1">
    <location>
        <begin position="18"/>
        <end position="52"/>
    </location>
</feature>
<comment type="caution">
    <text evidence="2">The sequence shown here is derived from an EMBL/GenBank/DDBJ whole genome shotgun (WGS) entry which is preliminary data.</text>
</comment>
<protein>
    <submittedName>
        <fullName evidence="2">DUF4348 domain-containing protein</fullName>
    </submittedName>
</protein>
<gene>
    <name evidence="2" type="ORF">H6H04_16530</name>
</gene>
<dbReference type="InterPro" id="IPR025590">
    <property type="entry name" value="DUF4348"/>
</dbReference>
<evidence type="ECO:0000313" key="3">
    <source>
        <dbReference type="Proteomes" id="UP000607435"/>
    </source>
</evidence>
<dbReference type="EMBL" id="JACOME010000008">
    <property type="protein sequence ID" value="MBC3848003.1"/>
    <property type="molecule type" value="Genomic_DNA"/>
</dbReference>
<keyword evidence="3" id="KW-1185">Reference proteome</keyword>
<sequence length="175" mass="20818">MKVSLVLITFMCLIISCNKNIETNNSSFNKTIDSLRRELTISNDELKSLKANNDSKIELRYNNENFDAFFWSFMTDSTFQLERIKFPLKYITWEDELGGEIDTIKLIKPEWKYNSFYLNTASERTQIYDNFELNLRTTNERLLHWYGVETGGDSKYYFTGKNGKWYLTKWEQLGD</sequence>
<accession>A0ABR6Y5G4</accession>
<reference evidence="2 3" key="1">
    <citation type="submission" date="2020-08" db="EMBL/GenBank/DDBJ databases">
        <title>Winogradskyella ouciana sp. nov., isolated from the hadal seawater of the Mariana Trench.</title>
        <authorList>
            <person name="He X."/>
        </authorList>
    </citation>
    <scope>NUCLEOTIDE SEQUENCE [LARGE SCALE GENOMIC DNA]</scope>
    <source>
        <strain evidence="2 3">KCTC 22026</strain>
    </source>
</reference>
<dbReference type="PROSITE" id="PS51257">
    <property type="entry name" value="PROKAR_LIPOPROTEIN"/>
    <property type="match status" value="1"/>
</dbReference>
<evidence type="ECO:0000313" key="2">
    <source>
        <dbReference type="EMBL" id="MBC3848003.1"/>
    </source>
</evidence>
<keyword evidence="1" id="KW-0175">Coiled coil</keyword>
<proteinExistence type="predicted"/>
<dbReference type="Pfam" id="PF14254">
    <property type="entry name" value="DUF4348"/>
    <property type="match status" value="1"/>
</dbReference>